<dbReference type="PANTHER" id="PTHR35789:SF1">
    <property type="entry name" value="SPORE GERMINATION PROTEIN B3"/>
    <property type="match status" value="1"/>
</dbReference>
<dbReference type="Pfam" id="PF05504">
    <property type="entry name" value="Spore_GerAC"/>
    <property type="match status" value="1"/>
</dbReference>
<dbReference type="NCBIfam" id="TIGR02887">
    <property type="entry name" value="spore_ger_x_C"/>
    <property type="match status" value="1"/>
</dbReference>
<keyword evidence="7" id="KW-0449">Lipoprotein</keyword>
<reference evidence="10 11" key="1">
    <citation type="submission" date="2023-09" db="EMBL/GenBank/DDBJ databases">
        <title>Complete Genome and Methylome dissection of Bacillus brevis NEB573 original source of BbsI restriction endonuclease.</title>
        <authorList>
            <person name="Fomenkov A."/>
            <person name="Roberts R.D."/>
        </authorList>
    </citation>
    <scope>NUCLEOTIDE SEQUENCE [LARGE SCALE GENOMIC DNA]</scope>
    <source>
        <strain evidence="10 11">NEB573</strain>
    </source>
</reference>
<evidence type="ECO:0000259" key="9">
    <source>
        <dbReference type="Pfam" id="PF25198"/>
    </source>
</evidence>
<evidence type="ECO:0000256" key="2">
    <source>
        <dbReference type="ARBA" id="ARBA00007886"/>
    </source>
</evidence>
<dbReference type="InterPro" id="IPR057336">
    <property type="entry name" value="GerAC_N"/>
</dbReference>
<evidence type="ECO:0000256" key="7">
    <source>
        <dbReference type="ARBA" id="ARBA00023288"/>
    </source>
</evidence>
<dbReference type="PROSITE" id="PS51257">
    <property type="entry name" value="PROKAR_LIPOPROTEIN"/>
    <property type="match status" value="1"/>
</dbReference>
<feature type="domain" description="Spore germination protein N-terminal" evidence="9">
    <location>
        <begin position="23"/>
        <end position="201"/>
    </location>
</feature>
<keyword evidence="6" id="KW-0564">Palmitate</keyword>
<dbReference type="PANTHER" id="PTHR35789">
    <property type="entry name" value="SPORE GERMINATION PROTEIN B3"/>
    <property type="match status" value="1"/>
</dbReference>
<evidence type="ECO:0000256" key="1">
    <source>
        <dbReference type="ARBA" id="ARBA00004635"/>
    </source>
</evidence>
<feature type="domain" description="Spore germination GerAC-like C-terminal" evidence="8">
    <location>
        <begin position="228"/>
        <end position="391"/>
    </location>
</feature>
<keyword evidence="11" id="KW-1185">Reference proteome</keyword>
<evidence type="ECO:0000256" key="4">
    <source>
        <dbReference type="ARBA" id="ARBA00022729"/>
    </source>
</evidence>
<evidence type="ECO:0000256" key="5">
    <source>
        <dbReference type="ARBA" id="ARBA00023136"/>
    </source>
</evidence>
<keyword evidence="3" id="KW-0309">Germination</keyword>
<dbReference type="Pfam" id="PF25198">
    <property type="entry name" value="Spore_GerAC_N"/>
    <property type="match status" value="1"/>
</dbReference>
<evidence type="ECO:0000259" key="8">
    <source>
        <dbReference type="Pfam" id="PF05504"/>
    </source>
</evidence>
<dbReference type="Gene3D" id="3.30.300.210">
    <property type="entry name" value="Nutrient germinant receptor protein C, domain 3"/>
    <property type="match status" value="1"/>
</dbReference>
<keyword evidence="5" id="KW-0472">Membrane</keyword>
<dbReference type="InterPro" id="IPR046953">
    <property type="entry name" value="Spore_GerAC-like_C"/>
</dbReference>
<dbReference type="EMBL" id="CP134050">
    <property type="protein sequence ID" value="WNC16088.1"/>
    <property type="molecule type" value="Genomic_DNA"/>
</dbReference>
<keyword evidence="4" id="KW-0732">Signal</keyword>
<dbReference type="InterPro" id="IPR038501">
    <property type="entry name" value="Spore_GerAC_C_sf"/>
</dbReference>
<evidence type="ECO:0000256" key="3">
    <source>
        <dbReference type="ARBA" id="ARBA00022544"/>
    </source>
</evidence>
<evidence type="ECO:0000313" key="10">
    <source>
        <dbReference type="EMBL" id="WNC16088.1"/>
    </source>
</evidence>
<name>A0ABY9T7K9_BREBE</name>
<protein>
    <submittedName>
        <fullName evidence="10">Ger(X)C family spore germination protein</fullName>
    </submittedName>
</protein>
<dbReference type="Proteomes" id="UP001256827">
    <property type="component" value="Chromosome"/>
</dbReference>
<proteinExistence type="inferred from homology"/>
<evidence type="ECO:0000313" key="11">
    <source>
        <dbReference type="Proteomes" id="UP001256827"/>
    </source>
</evidence>
<gene>
    <name evidence="10" type="ORF">RGB73_07155</name>
</gene>
<dbReference type="RefSeq" id="WP_310770453.1">
    <property type="nucleotide sequence ID" value="NZ_CP134050.1"/>
</dbReference>
<comment type="similarity">
    <text evidence="2">Belongs to the GerABKC lipoprotein family.</text>
</comment>
<evidence type="ECO:0000256" key="6">
    <source>
        <dbReference type="ARBA" id="ARBA00023139"/>
    </source>
</evidence>
<comment type="subcellular location">
    <subcellularLocation>
        <location evidence="1">Membrane</location>
        <topology evidence="1">Lipid-anchor</topology>
    </subcellularLocation>
</comment>
<organism evidence="10 11">
    <name type="scientific">Brevibacillus brevis</name>
    <name type="common">Bacillus brevis</name>
    <dbReference type="NCBI Taxonomy" id="1393"/>
    <lineage>
        <taxon>Bacteria</taxon>
        <taxon>Bacillati</taxon>
        <taxon>Bacillota</taxon>
        <taxon>Bacilli</taxon>
        <taxon>Bacillales</taxon>
        <taxon>Paenibacillaceae</taxon>
        <taxon>Brevibacillus</taxon>
    </lineage>
</organism>
<dbReference type="InterPro" id="IPR008844">
    <property type="entry name" value="Spore_GerAC-like"/>
</dbReference>
<sequence length="404" mass="44534">MSSKRIAVIASVVFLLLLTGCWNRRELGELAFVSAIGVDLVPGKDLLRVSYQIVIPSEVTSGPLGGGGGKNSPIVVYSETGSTMFEISRKVSPKVPRDMFFSHVRLVVIGESLARKGINDLFDELERSNEIRYTARVAIARGTTAENVISTLTPMEKIPANANVGKMDFSEKDWGHSLRVNYDDVINKLTTKGSEPVISGLTKQGEASGERIATLQDAKPSAYTKNGGLAMFKNGKMLRWVDGEEAAGTVWLMNKMKSTVLNVDWEGTKAAVAIKVSRSRTKVEAKWREGKPVIHVSIKEEGDIREARIPVAIEDERVIARLEQALAEETRKKVWAALHLAQKEKTDIFGFGGAVNRADPQAWDQIKDNWNEMLPSTQIDLSIEAFIRQPGMITSPHHPEQGKK</sequence>
<accession>A0ABY9T7K9</accession>